<reference evidence="3" key="1">
    <citation type="journal article" date="2014" name="Front. Microbiol.">
        <title>High frequency of phylogenetically diverse reductive dehalogenase-homologous genes in deep subseafloor sedimentary metagenomes.</title>
        <authorList>
            <person name="Kawai M."/>
            <person name="Futagami T."/>
            <person name="Toyoda A."/>
            <person name="Takaki Y."/>
            <person name="Nishi S."/>
            <person name="Hori S."/>
            <person name="Arai W."/>
            <person name="Tsubouchi T."/>
            <person name="Morono Y."/>
            <person name="Uchiyama I."/>
            <person name="Ito T."/>
            <person name="Fujiyama A."/>
            <person name="Inagaki F."/>
            <person name="Takami H."/>
        </authorList>
    </citation>
    <scope>NUCLEOTIDE SEQUENCE</scope>
    <source>
        <strain evidence="3">Expedition CK06-06</strain>
    </source>
</reference>
<organism evidence="3">
    <name type="scientific">marine sediment metagenome</name>
    <dbReference type="NCBI Taxonomy" id="412755"/>
    <lineage>
        <taxon>unclassified sequences</taxon>
        <taxon>metagenomes</taxon>
        <taxon>ecological metagenomes</taxon>
    </lineage>
</organism>
<accession>X0ZNH0</accession>
<sequence length="134" mass="14681">MVNNKKTIDKTTKVIRWTARILGSISGAFWVLALTLSTIMESKLEVKPTPEAKLEGIVLGILVAIVVIGVIIAWFREGTGGFITLIDAVALSIFAYISAGHNKFFAMLTSGIPFLIAGILFLISWWRTKKLKTS</sequence>
<evidence type="ECO:0000313" key="3">
    <source>
        <dbReference type="EMBL" id="GAG61923.1"/>
    </source>
</evidence>
<evidence type="ECO:0000256" key="1">
    <source>
        <dbReference type="SAM" id="Phobius"/>
    </source>
</evidence>
<name>X0ZNH0_9ZZZZ</name>
<feature type="domain" description="DUF7670" evidence="2">
    <location>
        <begin position="10"/>
        <end position="132"/>
    </location>
</feature>
<gene>
    <name evidence="3" type="ORF">S01H4_00261</name>
</gene>
<feature type="transmembrane region" description="Helical" evidence="1">
    <location>
        <begin position="105"/>
        <end position="126"/>
    </location>
</feature>
<proteinExistence type="predicted"/>
<feature type="transmembrane region" description="Helical" evidence="1">
    <location>
        <begin position="82"/>
        <end position="99"/>
    </location>
</feature>
<feature type="transmembrane region" description="Helical" evidence="1">
    <location>
        <begin position="21"/>
        <end position="40"/>
    </location>
</feature>
<evidence type="ECO:0000259" key="2">
    <source>
        <dbReference type="Pfam" id="PF24709"/>
    </source>
</evidence>
<dbReference type="AlphaFoldDB" id="X0ZNH0"/>
<keyword evidence="1" id="KW-0472">Membrane</keyword>
<dbReference type="EMBL" id="BART01000030">
    <property type="protein sequence ID" value="GAG61923.1"/>
    <property type="molecule type" value="Genomic_DNA"/>
</dbReference>
<dbReference type="InterPro" id="IPR056087">
    <property type="entry name" value="DUF7670"/>
</dbReference>
<protein>
    <recommendedName>
        <fullName evidence="2">DUF7670 domain-containing protein</fullName>
    </recommendedName>
</protein>
<dbReference type="Pfam" id="PF24709">
    <property type="entry name" value="DUF7670"/>
    <property type="match status" value="1"/>
</dbReference>
<keyword evidence="1" id="KW-1133">Transmembrane helix</keyword>
<keyword evidence="1" id="KW-0812">Transmembrane</keyword>
<comment type="caution">
    <text evidence="3">The sequence shown here is derived from an EMBL/GenBank/DDBJ whole genome shotgun (WGS) entry which is preliminary data.</text>
</comment>
<feature type="transmembrane region" description="Helical" evidence="1">
    <location>
        <begin position="56"/>
        <end position="75"/>
    </location>
</feature>